<evidence type="ECO:0000259" key="9">
    <source>
        <dbReference type="Pfam" id="PF00266"/>
    </source>
</evidence>
<dbReference type="Pfam" id="PF00266">
    <property type="entry name" value="Aminotran_5"/>
    <property type="match status" value="1"/>
</dbReference>
<evidence type="ECO:0000256" key="5">
    <source>
        <dbReference type="ARBA" id="ARBA00022898"/>
    </source>
</evidence>
<proteinExistence type="inferred from homology"/>
<dbReference type="PANTHER" id="PTHR11601:SF34">
    <property type="entry name" value="CYSTEINE DESULFURASE"/>
    <property type="match status" value="1"/>
</dbReference>
<dbReference type="PANTHER" id="PTHR11601">
    <property type="entry name" value="CYSTEINE DESULFURYLASE FAMILY MEMBER"/>
    <property type="match status" value="1"/>
</dbReference>
<evidence type="ECO:0000256" key="1">
    <source>
        <dbReference type="ARBA" id="ARBA00001933"/>
    </source>
</evidence>
<keyword evidence="6" id="KW-0408">Iron</keyword>
<dbReference type="PIRSF" id="PIRSF005572">
    <property type="entry name" value="NifS"/>
    <property type="match status" value="1"/>
</dbReference>
<comment type="cofactor">
    <cofactor evidence="1">
        <name>pyridoxal 5'-phosphate</name>
        <dbReference type="ChEBI" id="CHEBI:597326"/>
    </cofactor>
</comment>
<dbReference type="FunFam" id="3.40.640.10:FF:000084">
    <property type="entry name" value="IscS-like cysteine desulfurase"/>
    <property type="match status" value="1"/>
</dbReference>
<evidence type="ECO:0000256" key="3">
    <source>
        <dbReference type="ARBA" id="ARBA00022679"/>
    </source>
</evidence>
<sequence>MQDPVYLDNAATTPLDPRVLEAMLPHLGANRGNPSSIHARGTAARGSIEEARASVAALLGASPAEIFFTGGGTEADCLAVLGLARAAGPDRRHLVVSDVEHAAVRESARGLESEGFEITWLGVDGQGLVDVDEFAAALRADTALAAVMWANNEVGTVQPVRELAAECARRGVPFHSDAVQAAGREHIDAGQTEVSTLAISGHKLYGPQGVGALYVREGTPIAPILFGGGQEEGLRSGTENVAGIAGLGGAAGLAREELDRRIHHEAELRDRLIEGLLALPDVGLNGHPERRLSNNVHVSVRGVGAESLVLVLDALGFAIGSGSACSSGGDRPSRLLLALGKDEQDALSAARITVGKDNTTQEVDGFVEAFAQAVERLREVSPLYAN</sequence>
<evidence type="ECO:0000256" key="7">
    <source>
        <dbReference type="ARBA" id="ARBA00023014"/>
    </source>
</evidence>
<feature type="domain" description="Aminotransferase class V" evidence="9">
    <location>
        <begin position="5"/>
        <end position="365"/>
    </location>
</feature>
<name>A0A6J4NQI5_9ACTN</name>
<dbReference type="AlphaFoldDB" id="A0A6J4NQI5"/>
<dbReference type="SUPFAM" id="SSF53383">
    <property type="entry name" value="PLP-dependent transferases"/>
    <property type="match status" value="1"/>
</dbReference>
<dbReference type="GO" id="GO:0031071">
    <property type="term" value="F:cysteine desulfurase activity"/>
    <property type="evidence" value="ECO:0007669"/>
    <property type="project" value="UniProtKB-EC"/>
</dbReference>
<keyword evidence="7" id="KW-0411">Iron-sulfur</keyword>
<evidence type="ECO:0000256" key="4">
    <source>
        <dbReference type="ARBA" id="ARBA00022723"/>
    </source>
</evidence>
<evidence type="ECO:0000313" key="10">
    <source>
        <dbReference type="EMBL" id="CAA9389684.1"/>
    </source>
</evidence>
<dbReference type="InterPro" id="IPR000192">
    <property type="entry name" value="Aminotrans_V_dom"/>
</dbReference>
<dbReference type="EMBL" id="CADCUT010000031">
    <property type="protein sequence ID" value="CAA9389684.1"/>
    <property type="molecule type" value="Genomic_DNA"/>
</dbReference>
<reference evidence="10" key="1">
    <citation type="submission" date="2020-02" db="EMBL/GenBank/DDBJ databases">
        <authorList>
            <person name="Meier V. D."/>
        </authorList>
    </citation>
    <scope>NUCLEOTIDE SEQUENCE</scope>
    <source>
        <strain evidence="10">AVDCRST_MAG03</strain>
    </source>
</reference>
<dbReference type="Gene3D" id="3.90.1150.10">
    <property type="entry name" value="Aspartate Aminotransferase, domain 1"/>
    <property type="match status" value="1"/>
</dbReference>
<dbReference type="InterPro" id="IPR015424">
    <property type="entry name" value="PyrdxlP-dep_Trfase"/>
</dbReference>
<organism evidence="10">
    <name type="scientific">uncultured Rubrobacteraceae bacterium</name>
    <dbReference type="NCBI Taxonomy" id="349277"/>
    <lineage>
        <taxon>Bacteria</taxon>
        <taxon>Bacillati</taxon>
        <taxon>Actinomycetota</taxon>
        <taxon>Rubrobacteria</taxon>
        <taxon>Rubrobacterales</taxon>
        <taxon>Rubrobacteraceae</taxon>
        <taxon>environmental samples</taxon>
    </lineage>
</organism>
<keyword evidence="5" id="KW-0663">Pyridoxal phosphate</keyword>
<dbReference type="GO" id="GO:0051536">
    <property type="term" value="F:iron-sulfur cluster binding"/>
    <property type="evidence" value="ECO:0007669"/>
    <property type="project" value="UniProtKB-KW"/>
</dbReference>
<comment type="similarity">
    <text evidence="2">Belongs to the class-V pyridoxal-phosphate-dependent aminotransferase family. NifS/IscS subfamily.</text>
</comment>
<dbReference type="InterPro" id="IPR016454">
    <property type="entry name" value="Cysteine_dSase"/>
</dbReference>
<dbReference type="Gene3D" id="3.40.640.10">
    <property type="entry name" value="Type I PLP-dependent aspartate aminotransferase-like (Major domain)"/>
    <property type="match status" value="1"/>
</dbReference>
<dbReference type="EC" id="2.8.1.7" evidence="10"/>
<comment type="catalytic activity">
    <reaction evidence="8">
        <text>(sulfur carrier)-H + L-cysteine = (sulfur carrier)-SH + L-alanine</text>
        <dbReference type="Rhea" id="RHEA:43892"/>
        <dbReference type="Rhea" id="RHEA-COMP:14737"/>
        <dbReference type="Rhea" id="RHEA-COMP:14739"/>
        <dbReference type="ChEBI" id="CHEBI:29917"/>
        <dbReference type="ChEBI" id="CHEBI:35235"/>
        <dbReference type="ChEBI" id="CHEBI:57972"/>
        <dbReference type="ChEBI" id="CHEBI:64428"/>
        <dbReference type="EC" id="2.8.1.7"/>
    </reaction>
</comment>
<keyword evidence="4" id="KW-0479">Metal-binding</keyword>
<evidence type="ECO:0000256" key="6">
    <source>
        <dbReference type="ARBA" id="ARBA00023004"/>
    </source>
</evidence>
<dbReference type="GO" id="GO:0046872">
    <property type="term" value="F:metal ion binding"/>
    <property type="evidence" value="ECO:0007669"/>
    <property type="project" value="UniProtKB-KW"/>
</dbReference>
<protein>
    <submittedName>
        <fullName evidence="10">Cysteine desulfurase</fullName>
        <ecNumber evidence="10">2.8.1.7</ecNumber>
    </submittedName>
</protein>
<gene>
    <name evidence="10" type="ORF">AVDCRST_MAG03-504</name>
</gene>
<dbReference type="Gene3D" id="1.10.260.50">
    <property type="match status" value="1"/>
</dbReference>
<dbReference type="InterPro" id="IPR015422">
    <property type="entry name" value="PyrdxlP-dep_Trfase_small"/>
</dbReference>
<evidence type="ECO:0000256" key="2">
    <source>
        <dbReference type="ARBA" id="ARBA00006490"/>
    </source>
</evidence>
<accession>A0A6J4NQI5</accession>
<evidence type="ECO:0000256" key="8">
    <source>
        <dbReference type="ARBA" id="ARBA00050776"/>
    </source>
</evidence>
<keyword evidence="3 10" id="KW-0808">Transferase</keyword>
<dbReference type="InterPro" id="IPR015421">
    <property type="entry name" value="PyrdxlP-dep_Trfase_major"/>
</dbReference>